<dbReference type="InterPro" id="IPR027417">
    <property type="entry name" value="P-loop_NTPase"/>
</dbReference>
<dbReference type="Pfam" id="PF25053">
    <property type="entry name" value="DUF7791"/>
    <property type="match status" value="1"/>
</dbReference>
<dbReference type="OrthoDB" id="443402at2759"/>
<gene>
    <name evidence="4" type="primary">HET-E1_11</name>
    <name evidence="4" type="ORF">LOCC1_G000397</name>
</gene>
<dbReference type="InterPro" id="IPR056693">
    <property type="entry name" value="DUF7791"/>
</dbReference>
<name>A0A8H8UIH3_9HELO</name>
<reference evidence="4 5" key="1">
    <citation type="submission" date="2018-05" db="EMBL/GenBank/DDBJ databases">
        <title>Genome sequencing and assembly of the regulated plant pathogen Lachnellula willkommii and related sister species for the development of diagnostic species identification markers.</title>
        <authorList>
            <person name="Giroux E."/>
            <person name="Bilodeau G."/>
        </authorList>
    </citation>
    <scope>NUCLEOTIDE SEQUENCE [LARGE SCALE GENOMIC DNA]</scope>
    <source>
        <strain evidence="4 5">CBS 160.35</strain>
    </source>
</reference>
<dbReference type="EMBL" id="QGMI01000008">
    <property type="protein sequence ID" value="TVY49615.1"/>
    <property type="molecule type" value="Genomic_DNA"/>
</dbReference>
<dbReference type="InterPro" id="IPR056884">
    <property type="entry name" value="NPHP3-like_N"/>
</dbReference>
<evidence type="ECO:0000259" key="2">
    <source>
        <dbReference type="Pfam" id="PF24883"/>
    </source>
</evidence>
<proteinExistence type="predicted"/>
<organism evidence="4 5">
    <name type="scientific">Lachnellula occidentalis</name>
    <dbReference type="NCBI Taxonomy" id="215460"/>
    <lineage>
        <taxon>Eukaryota</taxon>
        <taxon>Fungi</taxon>
        <taxon>Dikarya</taxon>
        <taxon>Ascomycota</taxon>
        <taxon>Pezizomycotina</taxon>
        <taxon>Leotiomycetes</taxon>
        <taxon>Helotiales</taxon>
        <taxon>Lachnaceae</taxon>
        <taxon>Lachnellula</taxon>
    </lineage>
</organism>
<dbReference type="Gene3D" id="3.40.50.300">
    <property type="entry name" value="P-loop containing nucleotide triphosphate hydrolases"/>
    <property type="match status" value="1"/>
</dbReference>
<evidence type="ECO:0000256" key="1">
    <source>
        <dbReference type="ARBA" id="ARBA00022737"/>
    </source>
</evidence>
<dbReference type="PANTHER" id="PTHR10039">
    <property type="entry name" value="AMELOGENIN"/>
    <property type="match status" value="1"/>
</dbReference>
<sequence length="791" mass="90719">MVDPLTCLGIACNVMQVISFSHEIYSVVERIKEDGSVDEELRQHVDHITESSKGLENYLDRIADQQLPRNQTNLRNIASKCLKTSKKIQTKLDRIDNTRGGLVPRAVKLFWRKDALERLEKDMQDYQDAMQSQILSPMLYPIHDRVPYRNVSFDQNEAANLVQEDKLRSLDQVLQNFIKAYSQGQTEFKDLISSEAQTTQSLIATEHEETRAYTRTTQEDIELRRNLEKKREQLLKSLKDHSMNARKNQLEATDGVTFSSVFDAETETPWQSFTHWLRSDDPLYWISGKAGSGKSTLLNFLFEDERTKEQLNNWSTDCAIYVHFIWSSGTPSQRSISGLLRSLLYQILAENETIMDSLRQEHVRLSNFTTPDDWSRKDLEIVLVKSLSLHERGVCIFIDGLDEIDQNEGPFDLLELVERISHSPSTKGVKLCVSSRPELTFSRGLERCPQLKLQDITHQDMRTYVNSFLQANPFDFEEMDEKQFVDTVVSKAEGVFLWVSLVLKSLQRGVANGDDPKELMQRLETLPSELGKLFKEMLKRIGDDQPLYAKEAALYFNIWMDFEIKDFIFSGEATLFNFAAAVDPTLRDKLLTQKLHPSPETINGLLLAAHRRLLSRCAGLLETITAGEEKDIEKILSRQTPKPWEGLRVALIHRSAKDFLLNKEDMILDPDKTTPAERKVRILQAIALDDLYPADPSSADARQIDNHNEGRFSALGFSSLGELGLSSEQQSEIFDLTKTIYQHNGWPDIYEAAARVALDHCLERLREGIYQNQKAVQNYMLLCVDPEWQTK</sequence>
<protein>
    <submittedName>
        <fullName evidence="4">Vegetative incompatibility protein</fullName>
    </submittedName>
</protein>
<dbReference type="Proteomes" id="UP000443090">
    <property type="component" value="Unassembled WGS sequence"/>
</dbReference>
<keyword evidence="5" id="KW-1185">Reference proteome</keyword>
<evidence type="ECO:0000313" key="4">
    <source>
        <dbReference type="EMBL" id="TVY49615.1"/>
    </source>
</evidence>
<evidence type="ECO:0000313" key="5">
    <source>
        <dbReference type="Proteomes" id="UP000443090"/>
    </source>
</evidence>
<dbReference type="Pfam" id="PF24883">
    <property type="entry name" value="NPHP3_N"/>
    <property type="match status" value="1"/>
</dbReference>
<keyword evidence="1" id="KW-0677">Repeat</keyword>
<dbReference type="SUPFAM" id="SSF52540">
    <property type="entry name" value="P-loop containing nucleoside triphosphate hydrolases"/>
    <property type="match status" value="1"/>
</dbReference>
<dbReference type="PANTHER" id="PTHR10039:SF5">
    <property type="entry name" value="NACHT DOMAIN-CONTAINING PROTEIN"/>
    <property type="match status" value="1"/>
</dbReference>
<feature type="domain" description="DUF7791" evidence="3">
    <location>
        <begin position="583"/>
        <end position="664"/>
    </location>
</feature>
<comment type="caution">
    <text evidence="4">The sequence shown here is derived from an EMBL/GenBank/DDBJ whole genome shotgun (WGS) entry which is preliminary data.</text>
</comment>
<evidence type="ECO:0000259" key="3">
    <source>
        <dbReference type="Pfam" id="PF25053"/>
    </source>
</evidence>
<accession>A0A8H8UIH3</accession>
<dbReference type="AlphaFoldDB" id="A0A8H8UIH3"/>
<feature type="domain" description="Nephrocystin 3-like N-terminal" evidence="2">
    <location>
        <begin position="271"/>
        <end position="436"/>
    </location>
</feature>